<evidence type="ECO:0000313" key="1">
    <source>
        <dbReference type="EMBL" id="TWW09165.1"/>
    </source>
</evidence>
<evidence type="ECO:0000313" key="2">
    <source>
        <dbReference type="Proteomes" id="UP000321083"/>
    </source>
</evidence>
<dbReference type="EMBL" id="SRHE01000362">
    <property type="protein sequence ID" value="TWW09165.1"/>
    <property type="molecule type" value="Genomic_DNA"/>
</dbReference>
<dbReference type="AlphaFoldDB" id="A0A5C6M4W6"/>
<organism evidence="1 2">
    <name type="scientific">Planctomyces bekefii</name>
    <dbReference type="NCBI Taxonomy" id="1653850"/>
    <lineage>
        <taxon>Bacteria</taxon>
        <taxon>Pseudomonadati</taxon>
        <taxon>Planctomycetota</taxon>
        <taxon>Planctomycetia</taxon>
        <taxon>Planctomycetales</taxon>
        <taxon>Planctomycetaceae</taxon>
        <taxon>Planctomyces</taxon>
    </lineage>
</organism>
<reference evidence="1 2" key="2">
    <citation type="submission" date="2019-08" db="EMBL/GenBank/DDBJ databases">
        <authorList>
            <person name="Henke P."/>
        </authorList>
    </citation>
    <scope>NUCLEOTIDE SEQUENCE [LARGE SCALE GENOMIC DNA]</scope>
    <source>
        <strain evidence="1">Phe10_nw2017</strain>
    </source>
</reference>
<reference evidence="1 2" key="1">
    <citation type="submission" date="2019-08" db="EMBL/GenBank/DDBJ databases">
        <title>100 year-old enigma solved: identification of Planctomyces bekefii, the type genus and species of the phylum Planctomycetes.</title>
        <authorList>
            <person name="Svetlana D.N."/>
            <person name="Overmann J."/>
        </authorList>
    </citation>
    <scope>NUCLEOTIDE SEQUENCE [LARGE SCALE GENOMIC DNA]</scope>
    <source>
        <strain evidence="1">Phe10_nw2017</strain>
    </source>
</reference>
<name>A0A5C6M4W6_9PLAN</name>
<sequence length="133" mass="14345">MAQNNDIIVVKGDTARWSGFFTGLTSGSTFNFGGTTLYMQVRTGYYNEPLVVGYTQYIETNATLAYPKGITGGISAGATGGTLNFCIGSSFANNLTADRMCKYDVKVYHSSLQDLQTILRGNIQVLSNVSQIT</sequence>
<keyword evidence="2" id="KW-1185">Reference proteome</keyword>
<comment type="caution">
    <text evidence="1">The sequence shown here is derived from an EMBL/GenBank/DDBJ whole genome shotgun (WGS) entry which is preliminary data.</text>
</comment>
<accession>A0A5C6M4W6</accession>
<gene>
    <name evidence="1" type="ORF">E3A20_17050</name>
</gene>
<dbReference type="Proteomes" id="UP000321083">
    <property type="component" value="Unassembled WGS sequence"/>
</dbReference>
<proteinExistence type="predicted"/>
<protein>
    <submittedName>
        <fullName evidence="1">Uncharacterized protein</fullName>
    </submittedName>
</protein>